<keyword evidence="7 10" id="KW-1133">Transmembrane helix</keyword>
<gene>
    <name evidence="11" type="primary">yajC</name>
    <name evidence="11" type="ORF">H9659_08475</name>
</gene>
<evidence type="ECO:0000256" key="1">
    <source>
        <dbReference type="ARBA" id="ARBA00004162"/>
    </source>
</evidence>
<evidence type="ECO:0000256" key="8">
    <source>
        <dbReference type="ARBA" id="ARBA00023010"/>
    </source>
</evidence>
<keyword evidence="8" id="KW-0811">Translocation</keyword>
<keyword evidence="9 10" id="KW-0472">Membrane</keyword>
<comment type="caution">
    <text evidence="11">The sequence shown here is derived from an EMBL/GenBank/DDBJ whole genome shotgun (WGS) entry which is preliminary data.</text>
</comment>
<keyword evidence="5 10" id="KW-0812">Transmembrane</keyword>
<feature type="transmembrane region" description="Helical" evidence="10">
    <location>
        <begin position="6"/>
        <end position="23"/>
    </location>
</feature>
<organism evidence="11 12">
    <name type="scientific">Sporosarcina gallistercoris</name>
    <dbReference type="NCBI Taxonomy" id="2762245"/>
    <lineage>
        <taxon>Bacteria</taxon>
        <taxon>Bacillati</taxon>
        <taxon>Bacillota</taxon>
        <taxon>Bacilli</taxon>
        <taxon>Bacillales</taxon>
        <taxon>Caryophanaceae</taxon>
        <taxon>Sporosarcina</taxon>
    </lineage>
</organism>
<keyword evidence="12" id="KW-1185">Reference proteome</keyword>
<keyword evidence="6" id="KW-0653">Protein transport</keyword>
<evidence type="ECO:0000313" key="11">
    <source>
        <dbReference type="EMBL" id="MBD7908363.1"/>
    </source>
</evidence>
<dbReference type="PANTHER" id="PTHR33909">
    <property type="entry name" value="SEC TRANSLOCON ACCESSORY COMPLEX SUBUNIT YAJC"/>
    <property type="match status" value="1"/>
</dbReference>
<accession>A0ABR8PJL1</accession>
<evidence type="ECO:0000256" key="7">
    <source>
        <dbReference type="ARBA" id="ARBA00022989"/>
    </source>
</evidence>
<evidence type="ECO:0000256" key="9">
    <source>
        <dbReference type="ARBA" id="ARBA00023136"/>
    </source>
</evidence>
<protein>
    <submittedName>
        <fullName evidence="11">Preprotein translocase subunit YajC</fullName>
    </submittedName>
</protein>
<evidence type="ECO:0000256" key="4">
    <source>
        <dbReference type="ARBA" id="ARBA00022475"/>
    </source>
</evidence>
<comment type="subcellular location">
    <subcellularLocation>
        <location evidence="1">Cell membrane</location>
        <topology evidence="1">Single-pass membrane protein</topology>
    </subcellularLocation>
</comment>
<keyword evidence="4" id="KW-1003">Cell membrane</keyword>
<name>A0ABR8PJL1_9BACL</name>
<evidence type="ECO:0000256" key="3">
    <source>
        <dbReference type="ARBA" id="ARBA00022448"/>
    </source>
</evidence>
<dbReference type="NCBIfam" id="TIGR00739">
    <property type="entry name" value="yajC"/>
    <property type="match status" value="1"/>
</dbReference>
<evidence type="ECO:0000256" key="5">
    <source>
        <dbReference type="ARBA" id="ARBA00022692"/>
    </source>
</evidence>
<evidence type="ECO:0000256" key="2">
    <source>
        <dbReference type="ARBA" id="ARBA00006742"/>
    </source>
</evidence>
<evidence type="ECO:0000313" key="12">
    <source>
        <dbReference type="Proteomes" id="UP000659496"/>
    </source>
</evidence>
<sequence>MNETLLNLLPFVAMIAIMWFLLIRPAQKRQKATKEMQTSLKRGDRVVTIGGLHGTIDAVDETSVFLKTADGAVLQFDRQAVGRVTESTTAI</sequence>
<dbReference type="RefSeq" id="WP_191689511.1">
    <property type="nucleotide sequence ID" value="NZ_JACSQY010000005.1"/>
</dbReference>
<dbReference type="Pfam" id="PF02699">
    <property type="entry name" value="YajC"/>
    <property type="match status" value="1"/>
</dbReference>
<dbReference type="SMART" id="SM01323">
    <property type="entry name" value="YajC"/>
    <property type="match status" value="1"/>
</dbReference>
<dbReference type="PANTHER" id="PTHR33909:SF1">
    <property type="entry name" value="SEC TRANSLOCON ACCESSORY COMPLEX SUBUNIT YAJC"/>
    <property type="match status" value="1"/>
</dbReference>
<dbReference type="Proteomes" id="UP000659496">
    <property type="component" value="Unassembled WGS sequence"/>
</dbReference>
<evidence type="ECO:0000256" key="10">
    <source>
        <dbReference type="SAM" id="Phobius"/>
    </source>
</evidence>
<proteinExistence type="inferred from homology"/>
<dbReference type="EMBL" id="JACSQY010000005">
    <property type="protein sequence ID" value="MBD7908363.1"/>
    <property type="molecule type" value="Genomic_DNA"/>
</dbReference>
<dbReference type="InterPro" id="IPR003849">
    <property type="entry name" value="Preprotein_translocase_YajC"/>
</dbReference>
<dbReference type="PRINTS" id="PR01853">
    <property type="entry name" value="YAJCTRNLCASE"/>
</dbReference>
<comment type="similarity">
    <text evidence="2">Belongs to the YajC family.</text>
</comment>
<reference evidence="11 12" key="1">
    <citation type="submission" date="2020-08" db="EMBL/GenBank/DDBJ databases">
        <title>A Genomic Blueprint of the Chicken Gut Microbiome.</title>
        <authorList>
            <person name="Gilroy R."/>
            <person name="Ravi A."/>
            <person name="Getino M."/>
            <person name="Pursley I."/>
            <person name="Horton D.L."/>
            <person name="Alikhan N.-F."/>
            <person name="Baker D."/>
            <person name="Gharbi K."/>
            <person name="Hall N."/>
            <person name="Watson M."/>
            <person name="Adriaenssens E.M."/>
            <person name="Foster-Nyarko E."/>
            <person name="Jarju S."/>
            <person name="Secka A."/>
            <person name="Antonio M."/>
            <person name="Oren A."/>
            <person name="Chaudhuri R."/>
            <person name="La Ragione R.M."/>
            <person name="Hildebrand F."/>
            <person name="Pallen M.J."/>
        </authorList>
    </citation>
    <scope>NUCLEOTIDE SEQUENCE [LARGE SCALE GENOMIC DNA]</scope>
    <source>
        <strain evidence="11 12">Sa3CUA8</strain>
    </source>
</reference>
<evidence type="ECO:0000256" key="6">
    <source>
        <dbReference type="ARBA" id="ARBA00022927"/>
    </source>
</evidence>
<keyword evidence="3" id="KW-0813">Transport</keyword>